<accession>A0AA97P9G5</accession>
<reference evidence="1" key="1">
    <citation type="journal article" date="2012" name="PLoS Genet.">
        <title>Comparative analysis of the genomes of two field isolates of the rice blast fungus Magnaporthe oryzae.</title>
        <authorList>
            <person name="Xue M."/>
            <person name="Yang J."/>
            <person name="Li Z."/>
            <person name="Hu S."/>
            <person name="Yao N."/>
            <person name="Dean R.A."/>
            <person name="Zhao W."/>
            <person name="Shen M."/>
            <person name="Zhang H."/>
            <person name="Li C."/>
            <person name="Liu L."/>
            <person name="Cao L."/>
            <person name="Xu X."/>
            <person name="Xing Y."/>
            <person name="Hsiang T."/>
            <person name="Zhang Z."/>
            <person name="Xu J.R."/>
            <person name="Peng Y.L."/>
        </authorList>
    </citation>
    <scope>NUCLEOTIDE SEQUENCE</scope>
    <source>
        <strain evidence="1">Y34</strain>
    </source>
</reference>
<sequence length="64" mass="6831">MAGRANTGEVCRLSSGSWVGRSCRSFRVRAADRADVSVRSLQASVEVGGCRESGKRSDWTLSPA</sequence>
<proteinExistence type="predicted"/>
<dbReference type="EMBL" id="JH792878">
    <property type="protein sequence ID" value="ELQ44555.1"/>
    <property type="molecule type" value="Genomic_DNA"/>
</dbReference>
<dbReference type="Proteomes" id="UP000011086">
    <property type="component" value="Unassembled WGS sequence"/>
</dbReference>
<gene>
    <name evidence="1" type="ORF">OOU_Y34scaffold00075g1</name>
</gene>
<dbReference type="AlphaFoldDB" id="A0AA97P9G5"/>
<protein>
    <submittedName>
        <fullName evidence="1">Uncharacterized protein</fullName>
    </submittedName>
</protein>
<organism evidence="1">
    <name type="scientific">Pyricularia oryzae (strain Y34)</name>
    <name type="common">Rice blast fungus</name>
    <name type="synonym">Magnaporthe oryzae</name>
    <dbReference type="NCBI Taxonomy" id="1143189"/>
    <lineage>
        <taxon>Eukaryota</taxon>
        <taxon>Fungi</taxon>
        <taxon>Dikarya</taxon>
        <taxon>Ascomycota</taxon>
        <taxon>Pezizomycotina</taxon>
        <taxon>Sordariomycetes</taxon>
        <taxon>Sordariomycetidae</taxon>
        <taxon>Magnaporthales</taxon>
        <taxon>Pyriculariaceae</taxon>
        <taxon>Pyricularia</taxon>
    </lineage>
</organism>
<evidence type="ECO:0000313" key="1">
    <source>
        <dbReference type="EMBL" id="ELQ44555.1"/>
    </source>
</evidence>
<name>A0AA97P9G5_PYRO3</name>